<dbReference type="AlphaFoldDB" id="A0A846X9H2"/>
<comment type="caution">
    <text evidence="7">The sequence shown here is derived from an EMBL/GenBank/DDBJ whole genome shotgun (WGS) entry which is preliminary data.</text>
</comment>
<keyword evidence="2 5" id="KW-0812">Transmembrane</keyword>
<accession>A0A846X9H2</accession>
<sequence>MRRETGSWLSGASAALPEGAHGDYRGQQLGLPRDGAGSVAGAGRRVLGLFLDWVPSALIAVAVVGPNKVFAGEPTSYDTLALGIWFVVGVLSVTLFGFTPGQYFAGLRVARIENPQMRVGIVRALARNLLILFIVPPLIQDVDGRGMQDRATGTVVVRSR</sequence>
<evidence type="ECO:0000256" key="2">
    <source>
        <dbReference type="ARBA" id="ARBA00022692"/>
    </source>
</evidence>
<evidence type="ECO:0000256" key="5">
    <source>
        <dbReference type="SAM" id="Phobius"/>
    </source>
</evidence>
<dbReference type="GO" id="GO:0016020">
    <property type="term" value="C:membrane"/>
    <property type="evidence" value="ECO:0007669"/>
    <property type="project" value="UniProtKB-SubCell"/>
</dbReference>
<reference evidence="7 8" key="1">
    <citation type="submission" date="2020-04" db="EMBL/GenBank/DDBJ databases">
        <title>MicrobeNet Type strains.</title>
        <authorList>
            <person name="Nicholson A.C."/>
        </authorList>
    </citation>
    <scope>NUCLEOTIDE SEQUENCE [LARGE SCALE GENOMIC DNA]</scope>
    <source>
        <strain evidence="7 8">DSM 44113</strain>
    </source>
</reference>
<dbReference type="Pfam" id="PF06271">
    <property type="entry name" value="RDD"/>
    <property type="match status" value="1"/>
</dbReference>
<feature type="domain" description="RDD" evidence="6">
    <location>
        <begin position="39"/>
        <end position="133"/>
    </location>
</feature>
<feature type="transmembrane region" description="Helical" evidence="5">
    <location>
        <begin position="46"/>
        <end position="65"/>
    </location>
</feature>
<keyword evidence="4 5" id="KW-0472">Membrane</keyword>
<feature type="transmembrane region" description="Helical" evidence="5">
    <location>
        <begin position="80"/>
        <end position="99"/>
    </location>
</feature>
<comment type="subcellular location">
    <subcellularLocation>
        <location evidence="1">Membrane</location>
        <topology evidence="1">Multi-pass membrane protein</topology>
    </subcellularLocation>
</comment>
<feature type="transmembrane region" description="Helical" evidence="5">
    <location>
        <begin position="120"/>
        <end position="139"/>
    </location>
</feature>
<dbReference type="InterPro" id="IPR010432">
    <property type="entry name" value="RDD"/>
</dbReference>
<name>A0A846X9H2_9ACTN</name>
<organism evidence="7 8">
    <name type="scientific">Tsukamurella spumae</name>
    <dbReference type="NCBI Taxonomy" id="44753"/>
    <lineage>
        <taxon>Bacteria</taxon>
        <taxon>Bacillati</taxon>
        <taxon>Actinomycetota</taxon>
        <taxon>Actinomycetes</taxon>
        <taxon>Mycobacteriales</taxon>
        <taxon>Tsukamurellaceae</taxon>
        <taxon>Tsukamurella</taxon>
    </lineage>
</organism>
<evidence type="ECO:0000256" key="4">
    <source>
        <dbReference type="ARBA" id="ARBA00023136"/>
    </source>
</evidence>
<keyword evidence="3 5" id="KW-1133">Transmembrane helix</keyword>
<protein>
    <submittedName>
        <fullName evidence="7">RDD family protein</fullName>
    </submittedName>
</protein>
<keyword evidence="8" id="KW-1185">Reference proteome</keyword>
<dbReference type="PIRSF" id="PIRSF021697">
    <property type="entry name" value="UCP021697"/>
    <property type="match status" value="1"/>
</dbReference>
<evidence type="ECO:0000313" key="8">
    <source>
        <dbReference type="Proteomes" id="UP000582646"/>
    </source>
</evidence>
<evidence type="ECO:0000256" key="3">
    <source>
        <dbReference type="ARBA" id="ARBA00022989"/>
    </source>
</evidence>
<dbReference type="Proteomes" id="UP000582646">
    <property type="component" value="Unassembled WGS sequence"/>
</dbReference>
<gene>
    <name evidence="7" type="ORF">HF999_18370</name>
</gene>
<dbReference type="RefSeq" id="WP_168547294.1">
    <property type="nucleotide sequence ID" value="NZ_BAAAKS010000047.1"/>
</dbReference>
<proteinExistence type="predicted"/>
<dbReference type="EMBL" id="JAAXOQ010000030">
    <property type="protein sequence ID" value="NKY20330.1"/>
    <property type="molecule type" value="Genomic_DNA"/>
</dbReference>
<evidence type="ECO:0000256" key="1">
    <source>
        <dbReference type="ARBA" id="ARBA00004141"/>
    </source>
</evidence>
<evidence type="ECO:0000259" key="6">
    <source>
        <dbReference type="Pfam" id="PF06271"/>
    </source>
</evidence>
<evidence type="ECO:0000313" key="7">
    <source>
        <dbReference type="EMBL" id="NKY20330.1"/>
    </source>
</evidence>
<dbReference type="InterPro" id="IPR016795">
    <property type="entry name" value="UCP021697"/>
</dbReference>